<organism evidence="3 4">
    <name type="scientific">Kalanchoe fedtschenkoi</name>
    <name type="common">Lavender scallops</name>
    <name type="synonym">South American air plant</name>
    <dbReference type="NCBI Taxonomy" id="63787"/>
    <lineage>
        <taxon>Eukaryota</taxon>
        <taxon>Viridiplantae</taxon>
        <taxon>Streptophyta</taxon>
        <taxon>Embryophyta</taxon>
        <taxon>Tracheophyta</taxon>
        <taxon>Spermatophyta</taxon>
        <taxon>Magnoliopsida</taxon>
        <taxon>eudicotyledons</taxon>
        <taxon>Gunneridae</taxon>
        <taxon>Pentapetalae</taxon>
        <taxon>Saxifragales</taxon>
        <taxon>Crassulaceae</taxon>
        <taxon>Kalanchoe</taxon>
    </lineage>
</organism>
<name>A0A7N0V157_KALFE</name>
<evidence type="ECO:0000313" key="4">
    <source>
        <dbReference type="Proteomes" id="UP000594263"/>
    </source>
</evidence>
<accession>A0A7N0V157</accession>
<dbReference type="Proteomes" id="UP000594263">
    <property type="component" value="Unplaced"/>
</dbReference>
<dbReference type="AlphaFoldDB" id="A0A7N0V157"/>
<protein>
    <recommendedName>
        <fullName evidence="2">Fe-S metabolism associated domain-containing protein</fullName>
    </recommendedName>
</protein>
<reference evidence="3" key="1">
    <citation type="submission" date="2021-01" db="UniProtKB">
        <authorList>
            <consortium name="EnsemblPlants"/>
        </authorList>
    </citation>
    <scope>IDENTIFICATION</scope>
</reference>
<dbReference type="Gene3D" id="3.90.1010.10">
    <property type="match status" value="1"/>
</dbReference>
<comment type="similarity">
    <text evidence="1">Belongs to the SufE family.</text>
</comment>
<dbReference type="Gramene" id="Kaladp0096s0064.1.v1.1">
    <property type="protein sequence ID" value="Kaladp0096s0064.1.v1.1.CDS.1"/>
    <property type="gene ID" value="Kaladp0096s0064.v1.1"/>
</dbReference>
<evidence type="ECO:0000256" key="1">
    <source>
        <dbReference type="ARBA" id="ARBA00010282"/>
    </source>
</evidence>
<dbReference type="EnsemblPlants" id="Kaladp0096s0064.1.v1.1">
    <property type="protein sequence ID" value="Kaladp0096s0064.1.v1.1.CDS.1"/>
    <property type="gene ID" value="Kaladp0096s0064.v1.1"/>
</dbReference>
<sequence length="188" mass="20574">MLSSVASVRTPAVNFSTASDSRCRMRFSSAEVVKCFRDANPPSPRVKLQRLVNEFKAREEPIERVKLLLDYSTRLPPMPESSKVPANRVRGCTAEVWLAARVDESGRMRFEADSDSVMARGFCGCLVWAMDGAAAAEVAAVRAEDLAEVSVGSVGGGVDSRVNTWTNVLFAMQKKSREVTVEKSDSRP</sequence>
<dbReference type="PANTHER" id="PTHR43597:SF5">
    <property type="entry name" value="SUFE-LIKE PROTEIN 2, CHLOROPLASTIC"/>
    <property type="match status" value="1"/>
</dbReference>
<keyword evidence="4" id="KW-1185">Reference proteome</keyword>
<dbReference type="SUPFAM" id="SSF82649">
    <property type="entry name" value="SufE/NifU"/>
    <property type="match status" value="1"/>
</dbReference>
<dbReference type="PANTHER" id="PTHR43597">
    <property type="entry name" value="SULFUR ACCEPTOR PROTEIN CSDE"/>
    <property type="match status" value="1"/>
</dbReference>
<dbReference type="GO" id="GO:0009507">
    <property type="term" value="C:chloroplast"/>
    <property type="evidence" value="ECO:0007669"/>
    <property type="project" value="EnsemblPlants"/>
</dbReference>
<proteinExistence type="inferred from homology"/>
<dbReference type="OMA" id="RTNTWHN"/>
<dbReference type="GO" id="GO:0008047">
    <property type="term" value="F:enzyme activator activity"/>
    <property type="evidence" value="ECO:0007669"/>
    <property type="project" value="EnsemblPlants"/>
</dbReference>
<dbReference type="Pfam" id="PF02657">
    <property type="entry name" value="SufE"/>
    <property type="match status" value="1"/>
</dbReference>
<evidence type="ECO:0000259" key="2">
    <source>
        <dbReference type="Pfam" id="PF02657"/>
    </source>
</evidence>
<evidence type="ECO:0000313" key="3">
    <source>
        <dbReference type="EnsemblPlants" id="Kaladp0096s0064.1.v1.1.CDS.1"/>
    </source>
</evidence>
<dbReference type="GO" id="GO:0051176">
    <property type="term" value="P:positive regulation of sulfur metabolic process"/>
    <property type="evidence" value="ECO:0007669"/>
    <property type="project" value="EnsemblPlants"/>
</dbReference>
<dbReference type="InterPro" id="IPR003808">
    <property type="entry name" value="Fe-S_metab-assoc_dom"/>
</dbReference>
<feature type="domain" description="Fe-S metabolism associated" evidence="2">
    <location>
        <begin position="53"/>
        <end position="174"/>
    </location>
</feature>